<keyword evidence="3" id="KW-1185">Reference proteome</keyword>
<feature type="compositionally biased region" description="Polar residues" evidence="1">
    <location>
        <begin position="129"/>
        <end position="145"/>
    </location>
</feature>
<sequence>MQGSHDQLNAIQQGNVYCLCWGLEIDIGNILFSSLIAQLNPGKKERRPNICYTRYFSLILKHLLKDSYKNENLKTFKPHHITASSFKPPYAYEVRLTYHMLKVAKLSEDDYKSLFPPSREVNAEDTSDKSLSGTSVHHVSQSRATTNKRLKNNKILYSFDPKRSKYVRVSPQEK</sequence>
<reference evidence="2" key="2">
    <citation type="submission" date="2022-01" db="EMBL/GenBank/DDBJ databases">
        <authorList>
            <person name="Yamashiro T."/>
            <person name="Shiraishi A."/>
            <person name="Satake H."/>
            <person name="Nakayama K."/>
        </authorList>
    </citation>
    <scope>NUCLEOTIDE SEQUENCE</scope>
</reference>
<evidence type="ECO:0000313" key="2">
    <source>
        <dbReference type="EMBL" id="GJT64659.1"/>
    </source>
</evidence>
<feature type="region of interest" description="Disordered" evidence="1">
    <location>
        <begin position="117"/>
        <end position="149"/>
    </location>
</feature>
<reference evidence="2" key="1">
    <citation type="journal article" date="2022" name="Int. J. Mol. Sci.">
        <title>Draft Genome of Tanacetum Coccineum: Genomic Comparison of Closely Related Tanacetum-Family Plants.</title>
        <authorList>
            <person name="Yamashiro T."/>
            <person name="Shiraishi A."/>
            <person name="Nakayama K."/>
            <person name="Satake H."/>
        </authorList>
    </citation>
    <scope>NUCLEOTIDE SEQUENCE</scope>
</reference>
<dbReference type="EMBL" id="BQNB010017564">
    <property type="protein sequence ID" value="GJT64659.1"/>
    <property type="molecule type" value="Genomic_DNA"/>
</dbReference>
<name>A0ABQ5FNB9_9ASTR</name>
<comment type="caution">
    <text evidence="2">The sequence shown here is derived from an EMBL/GenBank/DDBJ whole genome shotgun (WGS) entry which is preliminary data.</text>
</comment>
<evidence type="ECO:0000256" key="1">
    <source>
        <dbReference type="SAM" id="MobiDB-lite"/>
    </source>
</evidence>
<organism evidence="2 3">
    <name type="scientific">Tanacetum coccineum</name>
    <dbReference type="NCBI Taxonomy" id="301880"/>
    <lineage>
        <taxon>Eukaryota</taxon>
        <taxon>Viridiplantae</taxon>
        <taxon>Streptophyta</taxon>
        <taxon>Embryophyta</taxon>
        <taxon>Tracheophyta</taxon>
        <taxon>Spermatophyta</taxon>
        <taxon>Magnoliopsida</taxon>
        <taxon>eudicotyledons</taxon>
        <taxon>Gunneridae</taxon>
        <taxon>Pentapetalae</taxon>
        <taxon>asterids</taxon>
        <taxon>campanulids</taxon>
        <taxon>Asterales</taxon>
        <taxon>Asteraceae</taxon>
        <taxon>Asteroideae</taxon>
        <taxon>Anthemideae</taxon>
        <taxon>Anthemidinae</taxon>
        <taxon>Tanacetum</taxon>
    </lineage>
</organism>
<proteinExistence type="predicted"/>
<dbReference type="Proteomes" id="UP001151760">
    <property type="component" value="Unassembled WGS sequence"/>
</dbReference>
<gene>
    <name evidence="2" type="ORF">Tco_1016139</name>
</gene>
<evidence type="ECO:0000313" key="3">
    <source>
        <dbReference type="Proteomes" id="UP001151760"/>
    </source>
</evidence>
<accession>A0ABQ5FNB9</accession>
<protein>
    <submittedName>
        <fullName evidence="2">Uncharacterized protein</fullName>
    </submittedName>
</protein>